<dbReference type="PIRSF" id="PIRSF005303">
    <property type="entry name" value="Thiam_monoph_kin"/>
    <property type="match status" value="1"/>
</dbReference>
<gene>
    <name evidence="2" type="primary">thiL</name>
    <name evidence="5" type="ORF">A0123_00547</name>
</gene>
<dbReference type="PANTHER" id="PTHR30270:SF0">
    <property type="entry name" value="THIAMINE-MONOPHOSPHATE KINASE"/>
    <property type="match status" value="1"/>
</dbReference>
<feature type="binding site" evidence="2">
    <location>
        <position position="256"/>
    </location>
    <ligand>
        <name>substrate</name>
    </ligand>
</feature>
<feature type="binding site" evidence="2">
    <location>
        <position position="209"/>
    </location>
    <ligand>
        <name>ATP</name>
        <dbReference type="ChEBI" id="CHEBI:30616"/>
    </ligand>
</feature>
<feature type="domain" description="PurM-like C-terminal" evidence="4">
    <location>
        <begin position="151"/>
        <end position="293"/>
    </location>
</feature>
<reference evidence="5 6" key="1">
    <citation type="submission" date="2016-03" db="EMBL/GenBank/DDBJ databases">
        <title>Draft genome sequence of Gluconobacter cerinus strain CECT 9110.</title>
        <authorList>
            <person name="Sainz F."/>
            <person name="Mas A."/>
            <person name="Torija M.J."/>
        </authorList>
    </citation>
    <scope>NUCLEOTIDE SEQUENCE [LARGE SCALE GENOMIC DNA]</scope>
    <source>
        <strain evidence="5 6">CECT 9110</strain>
    </source>
</reference>
<keyword evidence="2" id="KW-0808">Transferase</keyword>
<feature type="binding site" evidence="2">
    <location>
        <position position="312"/>
    </location>
    <ligand>
        <name>substrate</name>
    </ligand>
</feature>
<feature type="binding site" evidence="2">
    <location>
        <position position="43"/>
    </location>
    <ligand>
        <name>Mg(2+)</name>
        <dbReference type="ChEBI" id="CHEBI:18420"/>
        <label>2</label>
    </ligand>
</feature>
<evidence type="ECO:0000256" key="2">
    <source>
        <dbReference type="HAMAP-Rule" id="MF_02128"/>
    </source>
</evidence>
<feature type="binding site" evidence="2">
    <location>
        <position position="26"/>
    </location>
    <ligand>
        <name>Mg(2+)</name>
        <dbReference type="ChEBI" id="CHEBI:18420"/>
        <label>4</label>
    </ligand>
</feature>
<dbReference type="SUPFAM" id="SSF56042">
    <property type="entry name" value="PurM C-terminal domain-like"/>
    <property type="match status" value="1"/>
</dbReference>
<keyword evidence="2" id="KW-0067">ATP-binding</keyword>
<dbReference type="Pfam" id="PF02769">
    <property type="entry name" value="AIRS_C"/>
    <property type="match status" value="1"/>
</dbReference>
<dbReference type="EMBL" id="LUTU01000004">
    <property type="protein sequence ID" value="OAJ68977.1"/>
    <property type="molecule type" value="Genomic_DNA"/>
</dbReference>
<keyword evidence="2" id="KW-0547">Nucleotide-binding</keyword>
<dbReference type="Gene3D" id="3.30.1330.10">
    <property type="entry name" value="PurM-like, N-terminal domain"/>
    <property type="match status" value="1"/>
</dbReference>
<feature type="binding site" evidence="2">
    <location>
        <position position="71"/>
    </location>
    <ligand>
        <name>Mg(2+)</name>
        <dbReference type="ChEBI" id="CHEBI:18420"/>
        <label>4</label>
    </ligand>
</feature>
<evidence type="ECO:0000256" key="1">
    <source>
        <dbReference type="ARBA" id="ARBA00022977"/>
    </source>
</evidence>
<dbReference type="Gene3D" id="3.90.650.10">
    <property type="entry name" value="PurM-like C-terminal domain"/>
    <property type="match status" value="1"/>
</dbReference>
<feature type="domain" description="PurM-like N-terminal" evidence="3">
    <location>
        <begin position="25"/>
        <end position="138"/>
    </location>
</feature>
<comment type="caution">
    <text evidence="5">The sequence shown here is derived from an EMBL/GenBank/DDBJ whole genome shotgun (WGS) entry which is preliminary data.</text>
</comment>
<keyword evidence="2 5" id="KW-0418">Kinase</keyword>
<dbReference type="UniPathway" id="UPA00060">
    <property type="reaction ID" value="UER00142"/>
</dbReference>
<comment type="caution">
    <text evidence="2">Lacks conserved residue(s) required for the propagation of feature annotation.</text>
</comment>
<name>A0A1B6VPS6_9PROT</name>
<evidence type="ECO:0000259" key="3">
    <source>
        <dbReference type="Pfam" id="PF00586"/>
    </source>
</evidence>
<dbReference type="EC" id="2.7.4.16" evidence="2"/>
<dbReference type="CDD" id="cd02194">
    <property type="entry name" value="ThiL"/>
    <property type="match status" value="1"/>
</dbReference>
<dbReference type="GO" id="GO:0009228">
    <property type="term" value="P:thiamine biosynthetic process"/>
    <property type="evidence" value="ECO:0007669"/>
    <property type="project" value="UniProtKB-KW"/>
</dbReference>
<dbReference type="PANTHER" id="PTHR30270">
    <property type="entry name" value="THIAMINE-MONOPHOSPHATE KINASE"/>
    <property type="match status" value="1"/>
</dbReference>
<comment type="similarity">
    <text evidence="2">Belongs to the thiamine-monophosphate kinase family.</text>
</comment>
<keyword evidence="2" id="KW-0479">Metal-binding</keyword>
<protein>
    <recommendedName>
        <fullName evidence="2">Thiamine-monophosphate kinase</fullName>
        <shortName evidence="2">TMP kinase</shortName>
        <shortName evidence="2">Thiamine-phosphate kinase</shortName>
        <ecNumber evidence="2">2.7.4.16</ecNumber>
    </recommendedName>
</protein>
<accession>A0A1B6VPS6</accession>
<dbReference type="RefSeq" id="WP_064273246.1">
    <property type="nucleotide sequence ID" value="NZ_LUTU01000004.1"/>
</dbReference>
<feature type="binding site" evidence="2">
    <location>
        <position position="71"/>
    </location>
    <ligand>
        <name>Mg(2+)</name>
        <dbReference type="ChEBI" id="CHEBI:18420"/>
        <label>2</label>
    </ligand>
</feature>
<evidence type="ECO:0000313" key="5">
    <source>
        <dbReference type="EMBL" id="OAJ68977.1"/>
    </source>
</evidence>
<feature type="binding site" evidence="2">
    <location>
        <position position="71"/>
    </location>
    <ligand>
        <name>Mg(2+)</name>
        <dbReference type="ChEBI" id="CHEBI:18420"/>
        <label>3</label>
    </ligand>
</feature>
<feature type="binding site" evidence="2">
    <location>
        <position position="43"/>
    </location>
    <ligand>
        <name>Mg(2+)</name>
        <dbReference type="ChEBI" id="CHEBI:18420"/>
        <label>1</label>
    </ligand>
</feature>
<organism evidence="5 6">
    <name type="scientific">Gluconobacter cerinus</name>
    <dbReference type="NCBI Taxonomy" id="38307"/>
    <lineage>
        <taxon>Bacteria</taxon>
        <taxon>Pseudomonadati</taxon>
        <taxon>Pseudomonadota</taxon>
        <taxon>Alphaproteobacteria</taxon>
        <taxon>Acetobacterales</taxon>
        <taxon>Acetobacteraceae</taxon>
        <taxon>Gluconobacter</taxon>
    </lineage>
</organism>
<dbReference type="OrthoDB" id="9802811at2"/>
<feature type="binding site" evidence="2">
    <location>
        <position position="26"/>
    </location>
    <ligand>
        <name>Mg(2+)</name>
        <dbReference type="ChEBI" id="CHEBI:18420"/>
        <label>3</label>
    </ligand>
</feature>
<dbReference type="PATRIC" id="fig|38307.3.peg.562"/>
<dbReference type="HAMAP" id="MF_02128">
    <property type="entry name" value="TMP_kinase"/>
    <property type="match status" value="1"/>
</dbReference>
<feature type="binding site" evidence="2">
    <location>
        <position position="147"/>
    </location>
    <ligand>
        <name>ATP</name>
        <dbReference type="ChEBI" id="CHEBI:30616"/>
    </ligand>
</feature>
<dbReference type="InterPro" id="IPR036676">
    <property type="entry name" value="PurM-like_C_sf"/>
</dbReference>
<feature type="binding site" evidence="2">
    <location>
        <begin position="120"/>
        <end position="121"/>
    </location>
    <ligand>
        <name>ATP</name>
        <dbReference type="ChEBI" id="CHEBI:30616"/>
    </ligand>
</feature>
<dbReference type="GO" id="GO:0000287">
    <property type="term" value="F:magnesium ion binding"/>
    <property type="evidence" value="ECO:0007669"/>
    <property type="project" value="UniProtKB-UniRule"/>
</dbReference>
<comment type="miscellaneous">
    <text evidence="2">Reaction mechanism of ThiL seems to utilize a direct, inline transfer of the gamma-phosphate of ATP to TMP rather than a phosphorylated enzyme intermediate.</text>
</comment>
<keyword evidence="1 2" id="KW-0784">Thiamine biosynthesis</keyword>
<feature type="binding site" evidence="2">
    <location>
        <position position="50"/>
    </location>
    <ligand>
        <name>substrate</name>
    </ligand>
</feature>
<dbReference type="InterPro" id="IPR036921">
    <property type="entry name" value="PurM-like_N_sf"/>
</dbReference>
<evidence type="ECO:0000259" key="4">
    <source>
        <dbReference type="Pfam" id="PF02769"/>
    </source>
</evidence>
<feature type="binding site" evidence="2">
    <location>
        <position position="42"/>
    </location>
    <ligand>
        <name>Mg(2+)</name>
        <dbReference type="ChEBI" id="CHEBI:18420"/>
        <label>1</label>
    </ligand>
</feature>
<comment type="catalytic activity">
    <reaction evidence="2">
        <text>thiamine phosphate + ATP = thiamine diphosphate + ADP</text>
        <dbReference type="Rhea" id="RHEA:15913"/>
        <dbReference type="ChEBI" id="CHEBI:30616"/>
        <dbReference type="ChEBI" id="CHEBI:37575"/>
        <dbReference type="ChEBI" id="CHEBI:58937"/>
        <dbReference type="ChEBI" id="CHEBI:456216"/>
        <dbReference type="EC" id="2.7.4.16"/>
    </reaction>
</comment>
<keyword evidence="2" id="KW-0460">Magnesium</keyword>
<dbReference type="InterPro" id="IPR006283">
    <property type="entry name" value="ThiL-like"/>
</dbReference>
<dbReference type="InterPro" id="IPR010918">
    <property type="entry name" value="PurM-like_C_dom"/>
</dbReference>
<sequence>MSGEFSFIARHFRQLAGPESLDLRDDCALISCPSGQEMAISTDTMVENVHFLTDDPPETVGRKLLRCNLSDLAAMGAEPYAYTLNVTIPHASRYDDVWFSTFAGGLAEDQKLYGVTLLGGDTTSTAGPLVLSATVFGRLKKGTALRRSGAKAGDSLWVTGTIGDAALGLLALQGKISDPTGFLSERYHLPRPRTGLNLNGLVHAAMDISDGLIQDCGHIAAESGVAIDILADTVPASSAANALGSQWLEQRLRGGDDYELLLTCAPENESTLVQACSQRNVPITRIGAIRSGAGVHVLNAEGQVIEIQRKGWQHF</sequence>
<evidence type="ECO:0000313" key="6">
    <source>
        <dbReference type="Proteomes" id="UP000077786"/>
    </source>
</evidence>
<dbReference type="GO" id="GO:0009229">
    <property type="term" value="P:thiamine diphosphate biosynthetic process"/>
    <property type="evidence" value="ECO:0007669"/>
    <property type="project" value="UniProtKB-UniRule"/>
</dbReference>
<feature type="binding site" evidence="2">
    <location>
        <position position="121"/>
    </location>
    <ligand>
        <name>Mg(2+)</name>
        <dbReference type="ChEBI" id="CHEBI:18420"/>
        <label>1</label>
    </ligand>
</feature>
<proteinExistence type="inferred from homology"/>
<dbReference type="GO" id="GO:0009030">
    <property type="term" value="F:thiamine-phosphate kinase activity"/>
    <property type="evidence" value="ECO:0007669"/>
    <property type="project" value="UniProtKB-UniRule"/>
</dbReference>
<dbReference type="SUPFAM" id="SSF55326">
    <property type="entry name" value="PurM N-terminal domain-like"/>
    <property type="match status" value="1"/>
</dbReference>
<dbReference type="Pfam" id="PF00586">
    <property type="entry name" value="AIRS"/>
    <property type="match status" value="1"/>
</dbReference>
<feature type="binding site" evidence="2">
    <location>
        <position position="210"/>
    </location>
    <ligand>
        <name>Mg(2+)</name>
        <dbReference type="ChEBI" id="CHEBI:18420"/>
        <label>5</label>
    </ligand>
</feature>
<dbReference type="Proteomes" id="UP000077786">
    <property type="component" value="Unassembled WGS sequence"/>
</dbReference>
<dbReference type="AlphaFoldDB" id="A0A1B6VPS6"/>
<dbReference type="NCBIfam" id="TIGR01379">
    <property type="entry name" value="thiL"/>
    <property type="match status" value="1"/>
</dbReference>
<comment type="function">
    <text evidence="2">Catalyzes the ATP-dependent phosphorylation of thiamine-monophosphate (TMP) to form thiamine-pyrophosphate (TPP), the active form of vitamin B1.</text>
</comment>
<feature type="binding site" evidence="2">
    <location>
        <position position="41"/>
    </location>
    <ligand>
        <name>Mg(2+)</name>
        <dbReference type="ChEBI" id="CHEBI:18420"/>
        <label>4</label>
    </ligand>
</feature>
<comment type="pathway">
    <text evidence="2">Cofactor biosynthesis; thiamine diphosphate biosynthesis; thiamine diphosphate from thiamine phosphate: step 1/1.</text>
</comment>
<dbReference type="InterPro" id="IPR016188">
    <property type="entry name" value="PurM-like_N"/>
</dbReference>
<feature type="binding site" evidence="2">
    <location>
        <position position="207"/>
    </location>
    <ligand>
        <name>Mg(2+)</name>
        <dbReference type="ChEBI" id="CHEBI:18420"/>
        <label>3</label>
    </ligand>
</feature>
<dbReference type="GO" id="GO:0005524">
    <property type="term" value="F:ATP binding"/>
    <property type="evidence" value="ECO:0007669"/>
    <property type="project" value="UniProtKB-UniRule"/>
</dbReference>